<evidence type="ECO:0008006" key="3">
    <source>
        <dbReference type="Google" id="ProtNLM"/>
    </source>
</evidence>
<organism evidence="1 2">
    <name type="scientific">Marinobacterium rhizophilum</name>
    <dbReference type="NCBI Taxonomy" id="420402"/>
    <lineage>
        <taxon>Bacteria</taxon>
        <taxon>Pseudomonadati</taxon>
        <taxon>Pseudomonadota</taxon>
        <taxon>Gammaproteobacteria</taxon>
        <taxon>Oceanospirillales</taxon>
        <taxon>Oceanospirillaceae</taxon>
        <taxon>Marinobacterium</taxon>
    </lineage>
</organism>
<evidence type="ECO:0000313" key="2">
    <source>
        <dbReference type="Proteomes" id="UP001058461"/>
    </source>
</evidence>
<keyword evidence="2" id="KW-1185">Reference proteome</keyword>
<reference evidence="1" key="1">
    <citation type="submission" date="2021-04" db="EMBL/GenBank/DDBJ databases">
        <title>Oceanospirillales bacteria with DddD are important DMSP degraders in coastal seawater.</title>
        <authorList>
            <person name="Liu J."/>
        </authorList>
    </citation>
    <scope>NUCLEOTIDE SEQUENCE</scope>
    <source>
        <strain evidence="1">D13-1</strain>
    </source>
</reference>
<gene>
    <name evidence="1" type="ORF">KDW95_03500</name>
</gene>
<dbReference type="EMBL" id="CP073347">
    <property type="protein sequence ID" value="UTW12756.1"/>
    <property type="molecule type" value="Genomic_DNA"/>
</dbReference>
<dbReference type="Gene3D" id="2.60.40.2700">
    <property type="match status" value="7"/>
</dbReference>
<dbReference type="Proteomes" id="UP001058461">
    <property type="component" value="Chromosome"/>
</dbReference>
<evidence type="ECO:0000313" key="1">
    <source>
        <dbReference type="EMBL" id="UTW12756.1"/>
    </source>
</evidence>
<sequence length="857" mass="88189">MTNVNDAPTVTLSGTPTGTTCYQWLADAMARSATSGARCAGETGSSYALVDADVGKTITVRASYTDGFNTAEVVVSNALGPVTNVNDDPTGNVTLSGTPAENQTLSVTNSLADEDGLGTISYQWLRDGADITGETGSSYTLVDADVGASITVRASYTDGFNTAEVVVSNALGPVTNVNDAPSGSVTLSGTATENQTLTVSDDLADEDGLGTISYQWLRDGADITGETGNSYTLVDADVGASITVRASYTDGFNTAEVVVSNALGPVTNINDAPSGSVTLSGTPAENQTLTVSDDLADEDGLGTISYQWLRDGADITGETGNSYTLVDADVGASITVRASYTDGFNTAEVVVSNALGPVTNVNDAPTGAVTLSGTPTENQTLTVSNDLADEDGLGTISYQWLRDGVDITGETGNSYTLVDADVGKTITVRASYTDGFNTAEVVVSNALGPVTNVNDAPTGSVTLSGTATENQTLSVTNSLADEDGLGTISYQWLRDGADITGETGNSYTLVDADVGKTITVRASYTDGFNTAEVVVSNALGPVINVNDTPSGNVEIIGKLSMGELVQAAALISDDDGMGPLSYQWLRDGVAIPGATSGSYVLQAPDLGAQLGIRVSFIDGFGQLESLEAVVSVIAPPAVTAGVPGLGGIELFPEPDPSAPEGPGEFAGTEVEDDGVTDEEEVLENSTRTTVSVHAEDSGLRFALLNSSTLEGMVFQTPAEPDSDNTLVEKTNLYGYWKELDDSFAAMLSSGLITDLEGLEQQLKEHSGLENAILGGGLVISAGLSAGYVVWLLRSGVLLSSVMTSLPAWRFVDPLPVLAQTGNFGEEDSESLQSILDDHRNNSIDDAGSGAGKGQGVH</sequence>
<name>A0ABY5HPE2_9GAMM</name>
<dbReference type="RefSeq" id="WP_255854881.1">
    <property type="nucleotide sequence ID" value="NZ_CP073347.1"/>
</dbReference>
<proteinExistence type="predicted"/>
<accession>A0ABY5HPE2</accession>
<protein>
    <recommendedName>
        <fullName evidence="3">Ig-like domain-containing protein</fullName>
    </recommendedName>
</protein>